<dbReference type="AlphaFoldDB" id="A0A166NKI7"/>
<feature type="compositionally biased region" description="Low complexity" evidence="1">
    <location>
        <begin position="227"/>
        <end position="240"/>
    </location>
</feature>
<dbReference type="InParanoid" id="A0A166NKI7"/>
<feature type="compositionally biased region" description="Pro residues" evidence="1">
    <location>
        <begin position="81"/>
        <end position="103"/>
    </location>
</feature>
<evidence type="ECO:0000256" key="1">
    <source>
        <dbReference type="SAM" id="MobiDB-lite"/>
    </source>
</evidence>
<reference evidence="2 3" key="1">
    <citation type="journal article" date="2016" name="Mol. Biol. Evol.">
        <title>Comparative Genomics of Early-Diverging Mushroom-Forming Fungi Provides Insights into the Origins of Lignocellulose Decay Capabilities.</title>
        <authorList>
            <person name="Nagy L.G."/>
            <person name="Riley R."/>
            <person name="Tritt A."/>
            <person name="Adam C."/>
            <person name="Daum C."/>
            <person name="Floudas D."/>
            <person name="Sun H."/>
            <person name="Yadav J.S."/>
            <person name="Pangilinan J."/>
            <person name="Larsson K.H."/>
            <person name="Matsuura K."/>
            <person name="Barry K."/>
            <person name="Labutti K."/>
            <person name="Kuo R."/>
            <person name="Ohm R.A."/>
            <person name="Bhattacharya S.S."/>
            <person name="Shirouzu T."/>
            <person name="Yoshinaga Y."/>
            <person name="Martin F.M."/>
            <person name="Grigoriev I.V."/>
            <person name="Hibbett D.S."/>
        </authorList>
    </citation>
    <scope>NUCLEOTIDE SEQUENCE [LARGE SCALE GENOMIC DNA]</scope>
    <source>
        <strain evidence="2 3">HHB12029</strain>
    </source>
</reference>
<gene>
    <name evidence="2" type="ORF">EXIGLDRAFT_782569</name>
</gene>
<feature type="compositionally biased region" description="Pro residues" evidence="1">
    <location>
        <begin position="208"/>
        <end position="226"/>
    </location>
</feature>
<feature type="compositionally biased region" description="Polar residues" evidence="1">
    <location>
        <begin position="29"/>
        <end position="38"/>
    </location>
</feature>
<feature type="region of interest" description="Disordered" evidence="1">
    <location>
        <begin position="1"/>
        <end position="112"/>
    </location>
</feature>
<evidence type="ECO:0000313" key="2">
    <source>
        <dbReference type="EMBL" id="KZV79266.1"/>
    </source>
</evidence>
<dbReference type="PRINTS" id="PR01217">
    <property type="entry name" value="PRICHEXTENSN"/>
</dbReference>
<feature type="region of interest" description="Disordered" evidence="1">
    <location>
        <begin position="191"/>
        <end position="285"/>
    </location>
</feature>
<proteinExistence type="predicted"/>
<dbReference type="EMBL" id="KV426648">
    <property type="protein sequence ID" value="KZV79266.1"/>
    <property type="molecule type" value="Genomic_DNA"/>
</dbReference>
<feature type="compositionally biased region" description="Low complexity" evidence="1">
    <location>
        <begin position="70"/>
        <end position="80"/>
    </location>
</feature>
<feature type="compositionally biased region" description="Low complexity" evidence="1">
    <location>
        <begin position="251"/>
        <end position="267"/>
    </location>
</feature>
<evidence type="ECO:0000313" key="3">
    <source>
        <dbReference type="Proteomes" id="UP000077266"/>
    </source>
</evidence>
<organism evidence="2 3">
    <name type="scientific">Exidia glandulosa HHB12029</name>
    <dbReference type="NCBI Taxonomy" id="1314781"/>
    <lineage>
        <taxon>Eukaryota</taxon>
        <taxon>Fungi</taxon>
        <taxon>Dikarya</taxon>
        <taxon>Basidiomycota</taxon>
        <taxon>Agaricomycotina</taxon>
        <taxon>Agaricomycetes</taxon>
        <taxon>Auriculariales</taxon>
        <taxon>Exidiaceae</taxon>
        <taxon>Exidia</taxon>
    </lineage>
</organism>
<name>A0A166NKI7_EXIGL</name>
<dbReference type="OrthoDB" id="2978701at2759"/>
<sequence length="485" mass="53133">MLSDSDHHHVTGVRRPRPQDSPAKPSAGDVQTSPQTTPAAKKPRFGASLFSPSRPKPPVASAPPQPPTTPGVTPSPAQQPAVPPPPPAPPRTVVYSPPPPPADAPIGPLGPINEAHERAWKQLKSSSKWAAQDCLYDMRKAAVLIADVRHVLPLHDIHEDELKYIEMMHSAALFIAGFTGTILERTGRKVRAEPPALDEPVSTLGPTAPEPSPQPLPTPPPPPPTASQPASTPPTATAPTGQRQRKRQRNRSAAAPPLRTTPPAASPQQGKPTPSPPPRRSDPRARSTRLIARFPHSSGPGPLEKRQLHPTIVRDALNDALHDRWVSAIDRSRGGHLVLRTRVPYTARQLAVHGDVIWTVLQKMFELPDEMRPIFEPDDQWTSIVVHRVPLPIWDDARAAELRDNFFSEVCEWNGLDPRTLKKERFLCKEDELANRVQGSSLTSPQRVSVMLTLSDAAAAQRLLRSGVFWQGSHCRVSPYRARQS</sequence>
<dbReference type="Proteomes" id="UP000077266">
    <property type="component" value="Unassembled WGS sequence"/>
</dbReference>
<keyword evidence="3" id="KW-1185">Reference proteome</keyword>
<protein>
    <submittedName>
        <fullName evidence="2">Uncharacterized protein</fullName>
    </submittedName>
</protein>
<accession>A0A166NKI7</accession>
<feature type="compositionally biased region" description="Pro residues" evidence="1">
    <location>
        <begin position="54"/>
        <end position="69"/>
    </location>
</feature>